<dbReference type="Pfam" id="PF06810">
    <property type="entry name" value="Phage_scaffold"/>
    <property type="match status" value="1"/>
</dbReference>
<evidence type="ECO:0000313" key="3">
    <source>
        <dbReference type="EMBL" id="NHN31136.1"/>
    </source>
</evidence>
<dbReference type="InterPro" id="IPR009636">
    <property type="entry name" value="SCAF"/>
</dbReference>
<dbReference type="Proteomes" id="UP001165962">
    <property type="component" value="Unassembled WGS sequence"/>
</dbReference>
<proteinExistence type="predicted"/>
<sequence length="238" mass="25572">MRRFLNELYTPLFEADGNGGGGEGGDNNGDNGNEGADDAGKRTVTMTQADLDALIGREKGRAAKKFADYDDLKAERDRLKLADDERAKAALTETERLQAEKDEALKKADEADVNAKAKLEAADKRLIRAEFRLAAKEAGIRADALDDAFTIADKAGITVDDEGNVTGVTDVVDALVKAKPFLAEAPKKPVVIGEPTNHKDDGSKTKEQLLSEAAALARKSGRTEDRVAYATLKAELKK</sequence>
<feature type="compositionally biased region" description="Gly residues" evidence="2">
    <location>
        <begin position="17"/>
        <end position="27"/>
    </location>
</feature>
<evidence type="ECO:0000256" key="2">
    <source>
        <dbReference type="SAM" id="MobiDB-lite"/>
    </source>
</evidence>
<keyword evidence="4" id="KW-1185">Reference proteome</keyword>
<feature type="coiled-coil region" evidence="1">
    <location>
        <begin position="87"/>
        <end position="114"/>
    </location>
</feature>
<reference evidence="3" key="1">
    <citation type="submission" date="2020-03" db="EMBL/GenBank/DDBJ databases">
        <title>Draft sequencing of Paenibacilllus sp. S3N08.</title>
        <authorList>
            <person name="Kim D.-U."/>
        </authorList>
    </citation>
    <scope>NUCLEOTIDE SEQUENCE</scope>
    <source>
        <strain evidence="3">S3N08</strain>
    </source>
</reference>
<gene>
    <name evidence="3" type="ORF">G9U52_14955</name>
</gene>
<dbReference type="EMBL" id="JAAOIW010000005">
    <property type="protein sequence ID" value="NHN31136.1"/>
    <property type="molecule type" value="Genomic_DNA"/>
</dbReference>
<dbReference type="RefSeq" id="WP_166150898.1">
    <property type="nucleotide sequence ID" value="NZ_JAAOIW010000005.1"/>
</dbReference>
<feature type="region of interest" description="Disordered" evidence="2">
    <location>
        <begin position="1"/>
        <end position="41"/>
    </location>
</feature>
<accession>A0ABX0JB08</accession>
<name>A0ABX0JB08_9BACL</name>
<comment type="caution">
    <text evidence="3">The sequence shown here is derived from an EMBL/GenBank/DDBJ whole genome shotgun (WGS) entry which is preliminary data.</text>
</comment>
<protein>
    <submittedName>
        <fullName evidence="3">Scaffolding protein</fullName>
    </submittedName>
</protein>
<evidence type="ECO:0000256" key="1">
    <source>
        <dbReference type="SAM" id="Coils"/>
    </source>
</evidence>
<keyword evidence="1" id="KW-0175">Coiled coil</keyword>
<organism evidence="3 4">
    <name type="scientific">Paenibacillus agricola</name>
    <dbReference type="NCBI Taxonomy" id="2716264"/>
    <lineage>
        <taxon>Bacteria</taxon>
        <taxon>Bacillati</taxon>
        <taxon>Bacillota</taxon>
        <taxon>Bacilli</taxon>
        <taxon>Bacillales</taxon>
        <taxon>Paenibacillaceae</taxon>
        <taxon>Paenibacillus</taxon>
    </lineage>
</organism>
<evidence type="ECO:0000313" key="4">
    <source>
        <dbReference type="Proteomes" id="UP001165962"/>
    </source>
</evidence>